<gene>
    <name evidence="4" type="ORF">D9619_001212</name>
</gene>
<dbReference type="Proteomes" id="UP000567179">
    <property type="component" value="Unassembled WGS sequence"/>
</dbReference>
<organism evidence="4 5">
    <name type="scientific">Psilocybe cf. subviscida</name>
    <dbReference type="NCBI Taxonomy" id="2480587"/>
    <lineage>
        <taxon>Eukaryota</taxon>
        <taxon>Fungi</taxon>
        <taxon>Dikarya</taxon>
        <taxon>Basidiomycota</taxon>
        <taxon>Agaricomycotina</taxon>
        <taxon>Agaricomycetes</taxon>
        <taxon>Agaricomycetidae</taxon>
        <taxon>Agaricales</taxon>
        <taxon>Agaricineae</taxon>
        <taxon>Strophariaceae</taxon>
        <taxon>Psilocybe</taxon>
    </lineage>
</organism>
<evidence type="ECO:0000256" key="2">
    <source>
        <dbReference type="ARBA" id="ARBA00022840"/>
    </source>
</evidence>
<dbReference type="GO" id="GO:0005737">
    <property type="term" value="C:cytoplasm"/>
    <property type="evidence" value="ECO:0007669"/>
    <property type="project" value="TreeGrafter"/>
</dbReference>
<evidence type="ECO:0000259" key="3">
    <source>
        <dbReference type="PROSITE" id="PS50011"/>
    </source>
</evidence>
<accession>A0A8H5BGR3</accession>
<comment type="caution">
    <text evidence="4">The sequence shown here is derived from an EMBL/GenBank/DDBJ whole genome shotgun (WGS) entry which is preliminary data.</text>
</comment>
<evidence type="ECO:0000313" key="5">
    <source>
        <dbReference type="Proteomes" id="UP000567179"/>
    </source>
</evidence>
<reference evidence="4 5" key="1">
    <citation type="journal article" date="2020" name="ISME J.">
        <title>Uncovering the hidden diversity of litter-decomposition mechanisms in mushroom-forming fungi.</title>
        <authorList>
            <person name="Floudas D."/>
            <person name="Bentzer J."/>
            <person name="Ahren D."/>
            <person name="Johansson T."/>
            <person name="Persson P."/>
            <person name="Tunlid A."/>
        </authorList>
    </citation>
    <scope>NUCLEOTIDE SEQUENCE [LARGE SCALE GENOMIC DNA]</scope>
    <source>
        <strain evidence="4 5">CBS 101986</strain>
    </source>
</reference>
<dbReference type="GO" id="GO:0004674">
    <property type="term" value="F:protein serine/threonine kinase activity"/>
    <property type="evidence" value="ECO:0007669"/>
    <property type="project" value="TreeGrafter"/>
</dbReference>
<dbReference type="InterPro" id="IPR000719">
    <property type="entry name" value="Prot_kinase_dom"/>
</dbReference>
<evidence type="ECO:0000256" key="1">
    <source>
        <dbReference type="ARBA" id="ARBA00022741"/>
    </source>
</evidence>
<keyword evidence="5" id="KW-1185">Reference proteome</keyword>
<evidence type="ECO:0000313" key="4">
    <source>
        <dbReference type="EMBL" id="KAF5321862.1"/>
    </source>
</evidence>
<sequence>MARQLRMASFMWLPASPAIEAKLGAFVDIQSSAGANDGLFERGLYWWTYATRISDGKVVILKRIEKNELVSGTETEIACYVSLSALQDEPDNHSVRVLEVLRKPSDESFEVLVMPLLRPFDSPRFETVGEGVDFFLQAFKGLQFLHRHRIAHRDSTGPNIMMDCELFPDGWHPKKPHMNREYTGPAKPVYTRTQKPPRYLWIDFGLSAHFRDPNNPPVYLPAHGTDKTAPEFQEEMENPSSYDPFPTDIYYLGNLVRTYFLDANKKRPGISGFEFMRPLMQDMIKDDPKERPDINECVARLDDIVSSLPTWKLRTQVVYSTDNIFGYILRFIPYIFRLFTYALLDVPAIPSRQVTG</sequence>
<dbReference type="PANTHER" id="PTHR24346">
    <property type="entry name" value="MAP/MICROTUBULE AFFINITY-REGULATING KINASE"/>
    <property type="match status" value="1"/>
</dbReference>
<keyword evidence="2" id="KW-0067">ATP-binding</keyword>
<dbReference type="SMART" id="SM00220">
    <property type="entry name" value="S_TKc"/>
    <property type="match status" value="1"/>
</dbReference>
<name>A0A8H5BGR3_9AGAR</name>
<feature type="domain" description="Protein kinase" evidence="3">
    <location>
        <begin position="29"/>
        <end position="305"/>
    </location>
</feature>
<dbReference type="AlphaFoldDB" id="A0A8H5BGR3"/>
<dbReference type="InterPro" id="IPR011009">
    <property type="entry name" value="Kinase-like_dom_sf"/>
</dbReference>
<proteinExistence type="predicted"/>
<protein>
    <recommendedName>
        <fullName evidence="3">Protein kinase domain-containing protein</fullName>
    </recommendedName>
</protein>
<dbReference type="GO" id="GO:0005524">
    <property type="term" value="F:ATP binding"/>
    <property type="evidence" value="ECO:0007669"/>
    <property type="project" value="UniProtKB-KW"/>
</dbReference>
<keyword evidence="1" id="KW-0547">Nucleotide-binding</keyword>
<dbReference type="EMBL" id="JAACJJ010000028">
    <property type="protein sequence ID" value="KAF5321862.1"/>
    <property type="molecule type" value="Genomic_DNA"/>
</dbReference>
<dbReference type="OrthoDB" id="5987198at2759"/>
<dbReference type="PANTHER" id="PTHR24346:SF30">
    <property type="entry name" value="MATERNAL EMBRYONIC LEUCINE ZIPPER KINASE"/>
    <property type="match status" value="1"/>
</dbReference>
<dbReference type="Gene3D" id="1.10.510.10">
    <property type="entry name" value="Transferase(Phosphotransferase) domain 1"/>
    <property type="match status" value="1"/>
</dbReference>
<dbReference type="PROSITE" id="PS50011">
    <property type="entry name" value="PROTEIN_KINASE_DOM"/>
    <property type="match status" value="1"/>
</dbReference>
<dbReference type="GO" id="GO:0035556">
    <property type="term" value="P:intracellular signal transduction"/>
    <property type="evidence" value="ECO:0007669"/>
    <property type="project" value="TreeGrafter"/>
</dbReference>
<dbReference type="SUPFAM" id="SSF56112">
    <property type="entry name" value="Protein kinase-like (PK-like)"/>
    <property type="match status" value="1"/>
</dbReference>